<dbReference type="Proteomes" id="UP000245207">
    <property type="component" value="Unassembled WGS sequence"/>
</dbReference>
<feature type="compositionally biased region" description="Basic and acidic residues" evidence="1">
    <location>
        <begin position="260"/>
        <end position="272"/>
    </location>
</feature>
<comment type="caution">
    <text evidence="2">The sequence shown here is derived from an EMBL/GenBank/DDBJ whole genome shotgun (WGS) entry which is preliminary data.</text>
</comment>
<feature type="region of interest" description="Disordered" evidence="1">
    <location>
        <begin position="126"/>
        <end position="147"/>
    </location>
</feature>
<gene>
    <name evidence="2" type="ORF">CTI12_AA152550</name>
</gene>
<feature type="region of interest" description="Disordered" evidence="1">
    <location>
        <begin position="26"/>
        <end position="105"/>
    </location>
</feature>
<feature type="compositionally biased region" description="Polar residues" evidence="1">
    <location>
        <begin position="131"/>
        <end position="146"/>
    </location>
</feature>
<dbReference type="PANTHER" id="PTHR34660">
    <property type="entry name" value="MYB-LIKE PROTEIN X"/>
    <property type="match status" value="1"/>
</dbReference>
<feature type="compositionally biased region" description="Basic and acidic residues" evidence="1">
    <location>
        <begin position="31"/>
        <end position="44"/>
    </location>
</feature>
<feature type="region of interest" description="Disordered" evidence="1">
    <location>
        <begin position="366"/>
        <end position="399"/>
    </location>
</feature>
<dbReference type="OrthoDB" id="778084at2759"/>
<evidence type="ECO:0000313" key="2">
    <source>
        <dbReference type="EMBL" id="PWA85347.1"/>
    </source>
</evidence>
<reference evidence="2 3" key="1">
    <citation type="journal article" date="2018" name="Mol. Plant">
        <title>The genome of Artemisia annua provides insight into the evolution of Asteraceae family and artemisinin biosynthesis.</title>
        <authorList>
            <person name="Shen Q."/>
            <person name="Zhang L."/>
            <person name="Liao Z."/>
            <person name="Wang S."/>
            <person name="Yan T."/>
            <person name="Shi P."/>
            <person name="Liu M."/>
            <person name="Fu X."/>
            <person name="Pan Q."/>
            <person name="Wang Y."/>
            <person name="Lv Z."/>
            <person name="Lu X."/>
            <person name="Zhang F."/>
            <person name="Jiang W."/>
            <person name="Ma Y."/>
            <person name="Chen M."/>
            <person name="Hao X."/>
            <person name="Li L."/>
            <person name="Tang Y."/>
            <person name="Lv G."/>
            <person name="Zhou Y."/>
            <person name="Sun X."/>
            <person name="Brodelius P.E."/>
            <person name="Rose J.K.C."/>
            <person name="Tang K."/>
        </authorList>
    </citation>
    <scope>NUCLEOTIDE SEQUENCE [LARGE SCALE GENOMIC DNA]</scope>
    <source>
        <strain evidence="3">cv. Huhao1</strain>
        <tissue evidence="2">Leaf</tissue>
    </source>
</reference>
<evidence type="ECO:0000256" key="1">
    <source>
        <dbReference type="SAM" id="MobiDB-lite"/>
    </source>
</evidence>
<protein>
    <submittedName>
        <fullName evidence="2">Uncharacterized protein</fullName>
    </submittedName>
</protein>
<proteinExistence type="predicted"/>
<dbReference type="AlphaFoldDB" id="A0A2U1PI48"/>
<keyword evidence="3" id="KW-1185">Reference proteome</keyword>
<dbReference type="STRING" id="35608.A0A2U1PI48"/>
<organism evidence="2 3">
    <name type="scientific">Artemisia annua</name>
    <name type="common">Sweet wormwood</name>
    <dbReference type="NCBI Taxonomy" id="35608"/>
    <lineage>
        <taxon>Eukaryota</taxon>
        <taxon>Viridiplantae</taxon>
        <taxon>Streptophyta</taxon>
        <taxon>Embryophyta</taxon>
        <taxon>Tracheophyta</taxon>
        <taxon>Spermatophyta</taxon>
        <taxon>Magnoliopsida</taxon>
        <taxon>eudicotyledons</taxon>
        <taxon>Gunneridae</taxon>
        <taxon>Pentapetalae</taxon>
        <taxon>asterids</taxon>
        <taxon>campanulids</taxon>
        <taxon>Asterales</taxon>
        <taxon>Asteraceae</taxon>
        <taxon>Asteroideae</taxon>
        <taxon>Anthemideae</taxon>
        <taxon>Artemisiinae</taxon>
        <taxon>Artemisia</taxon>
    </lineage>
</organism>
<dbReference type="EMBL" id="PKPP01001132">
    <property type="protein sequence ID" value="PWA85347.1"/>
    <property type="molecule type" value="Genomic_DNA"/>
</dbReference>
<feature type="compositionally biased region" description="Low complexity" evidence="1">
    <location>
        <begin position="45"/>
        <end position="65"/>
    </location>
</feature>
<evidence type="ECO:0000313" key="3">
    <source>
        <dbReference type="Proteomes" id="UP000245207"/>
    </source>
</evidence>
<dbReference type="PANTHER" id="PTHR34660:SF7">
    <property type="entry name" value="DNA LIGASE-LIKE PROTEIN"/>
    <property type="match status" value="1"/>
</dbReference>
<sequence>MSRCFPYNQNGAITIEALINPIKTTTSELTTEQRERSDLTEEHGQPISSQQPSYSSDSTQNTQNSNKRKRDDAVLPDGAGGHGKQIKIRLLKKPRGPEPSKETVLPNVGRAETPVRALNSVQGSGVAGRNVVTSNGRNFGPTTSGRENIAPQARQFSQTMTGQSSEIPRMKVNELQRQHVGMKQTAPSSVRPVPLNHLKQEVPSSHFNKTEVLPVPSQSRQNDVKLGQFSRQQQPIPSQGRPVVSQSRLELEMPRPSSHAKTDPSVSRRIDQGPRYGVQQVAPSSGTQVLPQSHLEREIPRPSMNVQTGPSVSRRIDVQGPRYVGQQPVPSSGNLNVPTSHLQHENITSASVLGKRSITEMTVPGVNGPARSGMGVSVSGVPQKVGPTRSEKGTEVSVGEIPQKAGPTRLEKKMMKKNSKYEKLIGSWVPPVMAPCGGGGEDEDWLSTKGKTVKSCSMDVDTCQLAAPSLWQPCARFLVDADVYAMPYTVPF</sequence>
<name>A0A2U1PI48_ARTAN</name>
<feature type="compositionally biased region" description="Polar residues" evidence="1">
    <location>
        <begin position="281"/>
        <end position="291"/>
    </location>
</feature>
<accession>A0A2U1PI48</accession>
<feature type="compositionally biased region" description="Basic residues" evidence="1">
    <location>
        <begin position="84"/>
        <end position="94"/>
    </location>
</feature>
<feature type="region of interest" description="Disordered" evidence="1">
    <location>
        <begin position="200"/>
        <end position="313"/>
    </location>
</feature>